<proteinExistence type="inferred from homology"/>
<organism evidence="8 9">
    <name type="scientific">Hohenbuehelia grisea</name>
    <dbReference type="NCBI Taxonomy" id="104357"/>
    <lineage>
        <taxon>Eukaryota</taxon>
        <taxon>Fungi</taxon>
        <taxon>Dikarya</taxon>
        <taxon>Basidiomycota</taxon>
        <taxon>Agaricomycotina</taxon>
        <taxon>Agaricomycetes</taxon>
        <taxon>Agaricomycetidae</taxon>
        <taxon>Agaricales</taxon>
        <taxon>Pleurotineae</taxon>
        <taxon>Pleurotaceae</taxon>
        <taxon>Hohenbuehelia</taxon>
    </lineage>
</organism>
<dbReference type="InterPro" id="IPR033867">
    <property type="entry name" value="Mrt4"/>
</dbReference>
<evidence type="ECO:0000256" key="2">
    <source>
        <dbReference type="ARBA" id="ARBA00008889"/>
    </source>
</evidence>
<keyword evidence="4 6" id="KW-0963">Cytoplasm</keyword>
<name>A0ABR3K1Q4_9AGAR</name>
<dbReference type="PANTHER" id="PTHR45841:SF1">
    <property type="entry name" value="MRNA TURNOVER PROTEIN 4 HOMOLOG"/>
    <property type="match status" value="1"/>
</dbReference>
<accession>A0ABR3K1Q4</accession>
<dbReference type="PANTHER" id="PTHR45841">
    <property type="entry name" value="MRNA TURNOVER PROTEIN 4 MRTO4"/>
    <property type="match status" value="1"/>
</dbReference>
<dbReference type="SUPFAM" id="SSF160369">
    <property type="entry name" value="Ribosomal protein L10-like"/>
    <property type="match status" value="1"/>
</dbReference>
<evidence type="ECO:0000313" key="9">
    <source>
        <dbReference type="Proteomes" id="UP001556367"/>
    </source>
</evidence>
<dbReference type="InterPro" id="IPR001790">
    <property type="entry name" value="Ribosomal_uL10"/>
</dbReference>
<protein>
    <recommendedName>
        <fullName evidence="6">Ribosome assembly factor mrt4</fullName>
    </recommendedName>
</protein>
<evidence type="ECO:0000256" key="3">
    <source>
        <dbReference type="ARBA" id="ARBA00011117"/>
    </source>
</evidence>
<dbReference type="CDD" id="cd05796">
    <property type="entry name" value="Ribosomal_P0_like"/>
    <property type="match status" value="1"/>
</dbReference>
<dbReference type="Gene3D" id="3.30.70.1730">
    <property type="match status" value="1"/>
</dbReference>
<dbReference type="Gene3D" id="3.90.105.20">
    <property type="match status" value="1"/>
</dbReference>
<comment type="caution">
    <text evidence="8">The sequence shown here is derived from an EMBL/GenBank/DDBJ whole genome shotgun (WGS) entry which is preliminary data.</text>
</comment>
<feature type="domain" description="Large ribosomal subunit protein uL10-like insertion" evidence="7">
    <location>
        <begin position="126"/>
        <end position="203"/>
    </location>
</feature>
<dbReference type="Pfam" id="PF17777">
    <property type="entry name" value="RL10P_insert"/>
    <property type="match status" value="1"/>
</dbReference>
<comment type="function">
    <text evidence="1 6">Component of the ribosome assembly machinery. Nuclear paralog of the ribosomal protein P0, it binds pre-60S subunits at an early stage of assembly in the nucleolus, and is replaced by P0 in cytoplasmic pre-60S subunits and mature 80S ribosomes.</text>
</comment>
<comment type="subunit">
    <text evidence="3 6">Associates with the pre-60S ribosomal particle.</text>
</comment>
<evidence type="ECO:0000313" key="8">
    <source>
        <dbReference type="EMBL" id="KAL0961328.1"/>
    </source>
</evidence>
<keyword evidence="6" id="KW-0690">Ribosome biogenesis</keyword>
<evidence type="ECO:0000256" key="1">
    <source>
        <dbReference type="ARBA" id="ARBA00004046"/>
    </source>
</evidence>
<evidence type="ECO:0000256" key="4">
    <source>
        <dbReference type="ARBA" id="ARBA00022490"/>
    </source>
</evidence>
<dbReference type="Pfam" id="PF00466">
    <property type="entry name" value="Ribosomal_L10"/>
    <property type="match status" value="1"/>
</dbReference>
<comment type="subcellular location">
    <subcellularLocation>
        <location evidence="6">Cytoplasm</location>
    </subcellularLocation>
    <subcellularLocation>
        <location evidence="6">Nucleus</location>
        <location evidence="6">Nucleolus</location>
    </subcellularLocation>
</comment>
<comment type="similarity">
    <text evidence="2 6">Belongs to the universal ribosomal protein uL10 family.</text>
</comment>
<dbReference type="InterPro" id="IPR051742">
    <property type="entry name" value="Ribosome_Assembly_uL10"/>
</dbReference>
<dbReference type="InterPro" id="IPR040637">
    <property type="entry name" value="Ribosomal_uL10-like_insert"/>
</dbReference>
<gene>
    <name evidence="8" type="ORF">HGRIS_006285</name>
</gene>
<dbReference type="InterPro" id="IPR043141">
    <property type="entry name" value="Ribosomal_uL10-like_sf"/>
</dbReference>
<keyword evidence="9" id="KW-1185">Reference proteome</keyword>
<dbReference type="Proteomes" id="UP001556367">
    <property type="component" value="Unassembled WGS sequence"/>
</dbReference>
<keyword evidence="5 6" id="KW-0539">Nucleus</keyword>
<sequence length="249" mass="27705">MPKSKRNKVVSLTKVAKKTKEQKGAMMKELQENSEKWKYCWLFDVGSMRNAHLKTVRKLWKDSARIFFGRAAVMAKALGTTPEEEHRMGLHKLSKQIKGQVGLLFTDSEPQEVTEWFADFKQPDFARAGNTASRTVILPAGPVLRHHSDPPEPFPHNEEPQLRKLGLTTSMNKGVPTLQVPHTLCEKGKALTAEQAQLLKLIGERMVTFRVGLIARWEASSGEVVQVGAGVSVEERASGDASDDEGMSE</sequence>
<evidence type="ECO:0000256" key="5">
    <source>
        <dbReference type="ARBA" id="ARBA00023242"/>
    </source>
</evidence>
<evidence type="ECO:0000259" key="7">
    <source>
        <dbReference type="Pfam" id="PF17777"/>
    </source>
</evidence>
<dbReference type="InterPro" id="IPR043164">
    <property type="entry name" value="Ribosomal_uL10-like_insert_sf"/>
</dbReference>
<dbReference type="EMBL" id="JASNQZ010000001">
    <property type="protein sequence ID" value="KAL0961328.1"/>
    <property type="molecule type" value="Genomic_DNA"/>
</dbReference>
<reference evidence="9" key="1">
    <citation type="submission" date="2024-06" db="EMBL/GenBank/DDBJ databases">
        <title>Multi-omics analyses provide insights into the biosynthesis of the anticancer antibiotic pleurotin in Hohenbuehelia grisea.</title>
        <authorList>
            <person name="Weaver J.A."/>
            <person name="Alberti F."/>
        </authorList>
    </citation>
    <scope>NUCLEOTIDE SEQUENCE [LARGE SCALE GENOMIC DNA]</scope>
    <source>
        <strain evidence="9">T-177</strain>
    </source>
</reference>
<evidence type="ECO:0000256" key="6">
    <source>
        <dbReference type="RuleBase" id="RU364039"/>
    </source>
</evidence>